<proteinExistence type="predicted"/>
<dbReference type="KEGG" id="bmic:B661_pgp25"/>
<dbReference type="GeneID" id="32877937"/>
<keyword evidence="2" id="KW-1185">Reference proteome</keyword>
<keyword evidence="1" id="KW-0687">Ribonucleoprotein</keyword>
<keyword evidence="1" id="KW-0934">Plastid</keyword>
<organism evidence="1 2">
    <name type="scientific">Babesia microti (strain RI)</name>
    <dbReference type="NCBI Taxonomy" id="1133968"/>
    <lineage>
        <taxon>Eukaryota</taxon>
        <taxon>Sar</taxon>
        <taxon>Alveolata</taxon>
        <taxon>Apicomplexa</taxon>
        <taxon>Aconoidasida</taxon>
        <taxon>Piroplasmida</taxon>
        <taxon>Babesiidae</taxon>
        <taxon>Babesia</taxon>
    </lineage>
</organism>
<keyword evidence="1" id="KW-0933">Apicoplast</keyword>
<dbReference type="GO" id="GO:0005840">
    <property type="term" value="C:ribosome"/>
    <property type="evidence" value="ECO:0007669"/>
    <property type="project" value="UniProtKB-KW"/>
</dbReference>
<dbReference type="VEuPathDB" id="PiroplasmaDB:BmR1_api00300"/>
<accession>A0A068W686</accession>
<dbReference type="EMBL" id="LK028575">
    <property type="protein sequence ID" value="CDR32592.1"/>
    <property type="molecule type" value="Genomic_DNA"/>
</dbReference>
<dbReference type="AlphaFoldDB" id="A0A068W686"/>
<sequence>MIKRVNILIKINKNKYYNFRFNRNKKYNNKYIKKSKINVIKNLDFRNEISLGDIILFNNYIYKDKFVKYFGKI</sequence>
<dbReference type="Proteomes" id="UP000002899">
    <property type="component" value="Apicoplast Pltd"/>
</dbReference>
<keyword evidence="1" id="KW-0689">Ribosomal protein</keyword>
<name>A0A068W686_BABMR</name>
<reference evidence="1" key="1">
    <citation type="submission" date="2014-04" db="EMBL/GenBank/DDBJ databases">
        <title>Structure and function of the apicoplast genome of the human pathogen Babesia microti.</title>
        <authorList>
            <person name="Garg A."/>
            <person name="Stein A."/>
            <person name="Zhao W."/>
            <person name="Dwivedi A."/>
            <person name="Frutos R."/>
            <person name="Cornillot E."/>
            <person name="Ben Mamoun C."/>
        </authorList>
    </citation>
    <scope>NUCLEOTIDE SEQUENCE [LARGE SCALE GENOMIC DNA]</scope>
    <source>
        <strain evidence="1">RI</strain>
    </source>
</reference>
<evidence type="ECO:0000313" key="2">
    <source>
        <dbReference type="Proteomes" id="UP000002899"/>
    </source>
</evidence>
<gene>
    <name evidence="1" type="primary">rps17</name>
</gene>
<geneLocation type="apicoplast" evidence="1"/>
<dbReference type="RefSeq" id="YP_009363161.1">
    <property type="nucleotide sequence ID" value="NC_034636.1"/>
</dbReference>
<evidence type="ECO:0000313" key="1">
    <source>
        <dbReference type="EMBL" id="CDR32592.1"/>
    </source>
</evidence>
<protein>
    <submittedName>
        <fullName evidence="1">Ribosomal protein S17</fullName>
    </submittedName>
</protein>